<dbReference type="PANTHER" id="PTHR43335:SF2">
    <property type="entry name" value="ABC TRANSPORTER, ATP-BINDING PROTEIN"/>
    <property type="match status" value="1"/>
</dbReference>
<evidence type="ECO:0000313" key="6">
    <source>
        <dbReference type="EMBL" id="MCE5169482.1"/>
    </source>
</evidence>
<dbReference type="InterPro" id="IPR003593">
    <property type="entry name" value="AAA+_ATPase"/>
</dbReference>
<evidence type="ECO:0000256" key="2">
    <source>
        <dbReference type="ARBA" id="ARBA00022448"/>
    </source>
</evidence>
<comment type="caution">
    <text evidence="6">The sequence shown here is derived from an EMBL/GenBank/DDBJ whole genome shotgun (WGS) entry which is preliminary data.</text>
</comment>
<evidence type="ECO:0000256" key="1">
    <source>
        <dbReference type="ARBA" id="ARBA00005417"/>
    </source>
</evidence>
<dbReference type="Gene3D" id="3.40.50.300">
    <property type="entry name" value="P-loop containing nucleotide triphosphate hydrolases"/>
    <property type="match status" value="1"/>
</dbReference>
<keyword evidence="2" id="KW-0813">Transport</keyword>
<proteinExistence type="inferred from homology"/>
<feature type="domain" description="ABC transporter" evidence="5">
    <location>
        <begin position="1"/>
        <end position="229"/>
    </location>
</feature>
<evidence type="ECO:0000313" key="7">
    <source>
        <dbReference type="Proteomes" id="UP001199916"/>
    </source>
</evidence>
<evidence type="ECO:0000259" key="5">
    <source>
        <dbReference type="PROSITE" id="PS50893"/>
    </source>
</evidence>
<dbReference type="InterPro" id="IPR017871">
    <property type="entry name" value="ABC_transporter-like_CS"/>
</dbReference>
<evidence type="ECO:0000256" key="3">
    <source>
        <dbReference type="ARBA" id="ARBA00022741"/>
    </source>
</evidence>
<organism evidence="6 7">
    <name type="scientific">Paenibacillus profundus</name>
    <dbReference type="NCBI Taxonomy" id="1173085"/>
    <lineage>
        <taxon>Bacteria</taxon>
        <taxon>Bacillati</taxon>
        <taxon>Bacillota</taxon>
        <taxon>Bacilli</taxon>
        <taxon>Bacillales</taxon>
        <taxon>Paenibacillaceae</taxon>
        <taxon>Paenibacillus</taxon>
    </lineage>
</organism>
<keyword evidence="4 6" id="KW-0067">ATP-binding</keyword>
<sequence>MHNVSKSYGKNKQALKSVHLKIGHGMFGLLGPNGAGKSTLLRMLATLLKPTSGTITINGCDLAREADTIRRMIGYLPQSFQAHPQMTGRQFLDYVAIMKGIGSGKERKRHVDELLEQVNLADKASLAVKTYSGGMRQRIGIAQALIGCPQVLIVDEPTAGLDPEERVRFRNLLNRFSRERTVILSTHIVGDIETSCTQLAVMSRGEVRYAGHPQGLVKIGEGQVWEVELSDNEFTEFEPSQIVGARRTSTGVRCRIVSSSPPVPHAASAVPTLEDGYLALIGGERSE</sequence>
<dbReference type="SUPFAM" id="SSF52540">
    <property type="entry name" value="P-loop containing nucleoside triphosphate hydrolases"/>
    <property type="match status" value="1"/>
</dbReference>
<keyword evidence="7" id="KW-1185">Reference proteome</keyword>
<dbReference type="SMART" id="SM00382">
    <property type="entry name" value="AAA"/>
    <property type="match status" value="1"/>
</dbReference>
<evidence type="ECO:0000256" key="4">
    <source>
        <dbReference type="ARBA" id="ARBA00022840"/>
    </source>
</evidence>
<name>A0ABS8YEJ5_9BACL</name>
<dbReference type="CDD" id="cd03264">
    <property type="entry name" value="ABC_drug_resistance_like"/>
    <property type="match status" value="1"/>
</dbReference>
<dbReference type="Pfam" id="PF00005">
    <property type="entry name" value="ABC_tran"/>
    <property type="match status" value="1"/>
</dbReference>
<dbReference type="Proteomes" id="UP001199916">
    <property type="component" value="Unassembled WGS sequence"/>
</dbReference>
<comment type="similarity">
    <text evidence="1">Belongs to the ABC transporter superfamily.</text>
</comment>
<reference evidence="6 7" key="1">
    <citation type="submission" date="2021-11" db="EMBL/GenBank/DDBJ databases">
        <title>Draft genome sequence of Paenibacillus profundus YoMME, a new Gram-positive bacteria with exoelectrogenic properties.</title>
        <authorList>
            <person name="Hubenova Y."/>
            <person name="Hubenova E."/>
            <person name="Manasiev Y."/>
            <person name="Peykov S."/>
            <person name="Mitov M."/>
        </authorList>
    </citation>
    <scope>NUCLEOTIDE SEQUENCE [LARGE SCALE GENOMIC DNA]</scope>
    <source>
        <strain evidence="6 7">YoMME</strain>
    </source>
</reference>
<keyword evidence="3" id="KW-0547">Nucleotide-binding</keyword>
<protein>
    <submittedName>
        <fullName evidence="6">ABC transporter ATP-binding protein</fullName>
    </submittedName>
</protein>
<dbReference type="InterPro" id="IPR003439">
    <property type="entry name" value="ABC_transporter-like_ATP-bd"/>
</dbReference>
<dbReference type="PROSITE" id="PS50893">
    <property type="entry name" value="ABC_TRANSPORTER_2"/>
    <property type="match status" value="1"/>
</dbReference>
<accession>A0ABS8YEJ5</accession>
<dbReference type="InterPro" id="IPR027417">
    <property type="entry name" value="P-loop_NTPase"/>
</dbReference>
<dbReference type="EMBL" id="JAJNBZ010000005">
    <property type="protein sequence ID" value="MCE5169482.1"/>
    <property type="molecule type" value="Genomic_DNA"/>
</dbReference>
<dbReference type="PROSITE" id="PS00211">
    <property type="entry name" value="ABC_TRANSPORTER_1"/>
    <property type="match status" value="1"/>
</dbReference>
<dbReference type="PANTHER" id="PTHR43335">
    <property type="entry name" value="ABC TRANSPORTER, ATP-BINDING PROTEIN"/>
    <property type="match status" value="1"/>
</dbReference>
<dbReference type="GO" id="GO:0005524">
    <property type="term" value="F:ATP binding"/>
    <property type="evidence" value="ECO:0007669"/>
    <property type="project" value="UniProtKB-KW"/>
</dbReference>
<gene>
    <name evidence="6" type="ORF">LQV63_09175</name>
</gene>